<dbReference type="EMBL" id="MK500546">
    <property type="protein sequence ID" value="QBK91563.1"/>
    <property type="molecule type" value="Genomic_DNA"/>
</dbReference>
<proteinExistence type="predicted"/>
<evidence type="ECO:0000313" key="1">
    <source>
        <dbReference type="EMBL" id="QBK91563.1"/>
    </source>
</evidence>
<organism evidence="1">
    <name type="scientific">Pithovirus LCPAC302</name>
    <dbReference type="NCBI Taxonomy" id="2506593"/>
    <lineage>
        <taxon>Viruses</taxon>
        <taxon>Pithoviruses</taxon>
    </lineage>
</organism>
<gene>
    <name evidence="1" type="ORF">LCPAC302_01830</name>
</gene>
<protein>
    <submittedName>
        <fullName evidence="1">Uncharacterized protein</fullName>
    </submittedName>
</protein>
<reference evidence="1" key="1">
    <citation type="journal article" date="2019" name="MBio">
        <title>Virus Genomes from Deep Sea Sediments Expand the Ocean Megavirome and Support Independent Origins of Viral Gigantism.</title>
        <authorList>
            <person name="Backstrom D."/>
            <person name="Yutin N."/>
            <person name="Jorgensen S.L."/>
            <person name="Dharamshi J."/>
            <person name="Homa F."/>
            <person name="Zaremba-Niedwiedzka K."/>
            <person name="Spang A."/>
            <person name="Wolf Y.I."/>
            <person name="Koonin E.V."/>
            <person name="Ettema T.J."/>
        </authorList>
    </citation>
    <scope>NUCLEOTIDE SEQUENCE</scope>
</reference>
<name>A0A481Z6Q9_9VIRU</name>
<accession>A0A481Z6Q9</accession>
<sequence length="221" mass="26172">MTDTDTAEREKYAVVIIFSRWSLGKICEFIENEIKARQDQIGVMRIDRFKGKETKNRTILLINRKLFDRAQDLGLDKHQQGLDFKMVEYELREYNFPKKDQSHNFYIPLPKTVSTEYAQSQLEDRIRILTDFGLFQNIKPRINISIVSRETGEHTGKSFITFSKNTPLEKIALAKVLFHDTRFYLDKTEPESYELMKCFWARKKKKKRKAPPNKISKQDPN</sequence>